<dbReference type="Gene3D" id="3.40.50.300">
    <property type="entry name" value="P-loop containing nucleotide triphosphate hydrolases"/>
    <property type="match status" value="1"/>
</dbReference>
<dbReference type="InterPro" id="IPR027417">
    <property type="entry name" value="P-loop_NTPase"/>
</dbReference>
<comment type="similarity">
    <text evidence="2">Belongs to the TsaE family.</text>
</comment>
<evidence type="ECO:0000256" key="5">
    <source>
        <dbReference type="ARBA" id="ARBA00022694"/>
    </source>
</evidence>
<accession>A0A6J6VSD2</accession>
<keyword evidence="4" id="KW-0963">Cytoplasm</keyword>
<sequence>MITLCSPSPTATHTIAGAIARLARAGDLVVLAGEMGSGKTWFAKGFASALGITDPVTSPTFTLVHSYSGGRLPLHHVDVYRLDRMSEVADLALAELLEESGTGKGGVVLVEWGDVVAAMFGQDYLEIRLEADDEDPENARRLVVRPVGPGWAGRWDALGRSVGEWAC</sequence>
<dbReference type="GO" id="GO:0046872">
    <property type="term" value="F:metal ion binding"/>
    <property type="evidence" value="ECO:0007669"/>
    <property type="project" value="UniProtKB-KW"/>
</dbReference>
<dbReference type="GO" id="GO:0005524">
    <property type="term" value="F:ATP binding"/>
    <property type="evidence" value="ECO:0007669"/>
    <property type="project" value="UniProtKB-KW"/>
</dbReference>
<keyword evidence="7" id="KW-0547">Nucleotide-binding</keyword>
<keyword evidence="6" id="KW-0479">Metal-binding</keyword>
<dbReference type="NCBIfam" id="TIGR00150">
    <property type="entry name" value="T6A_YjeE"/>
    <property type="match status" value="1"/>
</dbReference>
<dbReference type="SUPFAM" id="SSF52540">
    <property type="entry name" value="P-loop containing nucleoside triphosphate hydrolases"/>
    <property type="match status" value="1"/>
</dbReference>
<evidence type="ECO:0000256" key="10">
    <source>
        <dbReference type="ARBA" id="ARBA00032441"/>
    </source>
</evidence>
<evidence type="ECO:0000256" key="4">
    <source>
        <dbReference type="ARBA" id="ARBA00022490"/>
    </source>
</evidence>
<dbReference type="EMBL" id="CAEZYY010000068">
    <property type="protein sequence ID" value="CAB4773738.1"/>
    <property type="molecule type" value="Genomic_DNA"/>
</dbReference>
<organism evidence="11">
    <name type="scientific">freshwater metagenome</name>
    <dbReference type="NCBI Taxonomy" id="449393"/>
    <lineage>
        <taxon>unclassified sequences</taxon>
        <taxon>metagenomes</taxon>
        <taxon>ecological metagenomes</taxon>
    </lineage>
</organism>
<keyword evidence="9" id="KW-0460">Magnesium</keyword>
<keyword evidence="8" id="KW-0067">ATP-binding</keyword>
<dbReference type="InterPro" id="IPR003442">
    <property type="entry name" value="T6A_TsaE"/>
</dbReference>
<evidence type="ECO:0000256" key="2">
    <source>
        <dbReference type="ARBA" id="ARBA00007599"/>
    </source>
</evidence>
<evidence type="ECO:0000256" key="8">
    <source>
        <dbReference type="ARBA" id="ARBA00022840"/>
    </source>
</evidence>
<comment type="subcellular location">
    <subcellularLocation>
        <location evidence="1">Cytoplasm</location>
    </subcellularLocation>
</comment>
<dbReference type="PANTHER" id="PTHR33540">
    <property type="entry name" value="TRNA THREONYLCARBAMOYLADENOSINE BIOSYNTHESIS PROTEIN TSAE"/>
    <property type="match status" value="1"/>
</dbReference>
<dbReference type="GO" id="GO:0002949">
    <property type="term" value="P:tRNA threonylcarbamoyladenosine modification"/>
    <property type="evidence" value="ECO:0007669"/>
    <property type="project" value="InterPro"/>
</dbReference>
<evidence type="ECO:0000313" key="11">
    <source>
        <dbReference type="EMBL" id="CAB4773738.1"/>
    </source>
</evidence>
<reference evidence="11" key="1">
    <citation type="submission" date="2020-05" db="EMBL/GenBank/DDBJ databases">
        <authorList>
            <person name="Chiriac C."/>
            <person name="Salcher M."/>
            <person name="Ghai R."/>
            <person name="Kavagutti S V."/>
        </authorList>
    </citation>
    <scope>NUCLEOTIDE SEQUENCE</scope>
</reference>
<gene>
    <name evidence="11" type="ORF">UFOPK2806_02585</name>
    <name evidence="12" type="ORF">UFOPK4306_02313</name>
</gene>
<protein>
    <recommendedName>
        <fullName evidence="3">tRNA threonylcarbamoyladenosine biosynthesis protein TsaE</fullName>
    </recommendedName>
    <alternativeName>
        <fullName evidence="10">t(6)A37 threonylcarbamoyladenosine biosynthesis protein TsaE</fullName>
    </alternativeName>
</protein>
<dbReference type="GO" id="GO:0005737">
    <property type="term" value="C:cytoplasm"/>
    <property type="evidence" value="ECO:0007669"/>
    <property type="project" value="UniProtKB-SubCell"/>
</dbReference>
<evidence type="ECO:0000313" key="12">
    <source>
        <dbReference type="EMBL" id="CAB5068174.1"/>
    </source>
</evidence>
<keyword evidence="5" id="KW-0819">tRNA processing</keyword>
<dbReference type="AlphaFoldDB" id="A0A6J6VSD2"/>
<evidence type="ECO:0000256" key="3">
    <source>
        <dbReference type="ARBA" id="ARBA00019010"/>
    </source>
</evidence>
<dbReference type="PANTHER" id="PTHR33540:SF2">
    <property type="entry name" value="TRNA THREONYLCARBAMOYLADENOSINE BIOSYNTHESIS PROTEIN TSAE"/>
    <property type="match status" value="1"/>
</dbReference>
<dbReference type="EMBL" id="CAFBQP010000129">
    <property type="protein sequence ID" value="CAB5068174.1"/>
    <property type="molecule type" value="Genomic_DNA"/>
</dbReference>
<evidence type="ECO:0000256" key="9">
    <source>
        <dbReference type="ARBA" id="ARBA00022842"/>
    </source>
</evidence>
<proteinExistence type="inferred from homology"/>
<name>A0A6J6VSD2_9ZZZZ</name>
<evidence type="ECO:0000256" key="7">
    <source>
        <dbReference type="ARBA" id="ARBA00022741"/>
    </source>
</evidence>
<evidence type="ECO:0000256" key="1">
    <source>
        <dbReference type="ARBA" id="ARBA00004496"/>
    </source>
</evidence>
<dbReference type="Pfam" id="PF02367">
    <property type="entry name" value="TsaE"/>
    <property type="match status" value="1"/>
</dbReference>
<evidence type="ECO:0000256" key="6">
    <source>
        <dbReference type="ARBA" id="ARBA00022723"/>
    </source>
</evidence>